<dbReference type="Proteomes" id="UP001147782">
    <property type="component" value="Unassembled WGS sequence"/>
</dbReference>
<evidence type="ECO:0000313" key="2">
    <source>
        <dbReference type="EMBL" id="KAJ5355264.1"/>
    </source>
</evidence>
<name>A0A9W9RAJ5_9EURO</name>
<evidence type="ECO:0000256" key="1">
    <source>
        <dbReference type="SAM" id="MobiDB-lite"/>
    </source>
</evidence>
<dbReference type="RefSeq" id="XP_056549287.1">
    <property type="nucleotide sequence ID" value="XM_056705389.1"/>
</dbReference>
<proteinExistence type="predicted"/>
<accession>A0A9W9RAJ5</accession>
<feature type="region of interest" description="Disordered" evidence="1">
    <location>
        <begin position="1"/>
        <end position="30"/>
    </location>
</feature>
<dbReference type="OrthoDB" id="3545073at2759"/>
<evidence type="ECO:0000313" key="3">
    <source>
        <dbReference type="Proteomes" id="UP001147782"/>
    </source>
</evidence>
<reference evidence="2" key="2">
    <citation type="journal article" date="2023" name="IMA Fungus">
        <title>Comparative genomic study of the Penicillium genus elucidates a diverse pangenome and 15 lateral gene transfer events.</title>
        <authorList>
            <person name="Petersen C."/>
            <person name="Sorensen T."/>
            <person name="Nielsen M.R."/>
            <person name="Sondergaard T.E."/>
            <person name="Sorensen J.L."/>
            <person name="Fitzpatrick D.A."/>
            <person name="Frisvad J.C."/>
            <person name="Nielsen K.L."/>
        </authorList>
    </citation>
    <scope>NUCLEOTIDE SEQUENCE</scope>
    <source>
        <strain evidence="2">IBT 29864</strain>
    </source>
</reference>
<dbReference type="EMBL" id="JAPZBS010000010">
    <property type="protein sequence ID" value="KAJ5355264.1"/>
    <property type="molecule type" value="Genomic_DNA"/>
</dbReference>
<feature type="region of interest" description="Disordered" evidence="1">
    <location>
        <begin position="144"/>
        <end position="166"/>
    </location>
</feature>
<comment type="caution">
    <text evidence="2">The sequence shown here is derived from an EMBL/GenBank/DDBJ whole genome shotgun (WGS) entry which is preliminary data.</text>
</comment>
<organism evidence="2 3">
    <name type="scientific">Penicillium cataractarum</name>
    <dbReference type="NCBI Taxonomy" id="2100454"/>
    <lineage>
        <taxon>Eukaryota</taxon>
        <taxon>Fungi</taxon>
        <taxon>Dikarya</taxon>
        <taxon>Ascomycota</taxon>
        <taxon>Pezizomycotina</taxon>
        <taxon>Eurotiomycetes</taxon>
        <taxon>Eurotiomycetidae</taxon>
        <taxon>Eurotiales</taxon>
        <taxon>Aspergillaceae</taxon>
        <taxon>Penicillium</taxon>
    </lineage>
</organism>
<dbReference type="GeneID" id="81444568"/>
<keyword evidence="3" id="KW-1185">Reference proteome</keyword>
<dbReference type="AlphaFoldDB" id="A0A9W9RAJ5"/>
<protein>
    <submittedName>
        <fullName evidence="2">Uncharacterized protein</fullName>
    </submittedName>
</protein>
<reference evidence="2" key="1">
    <citation type="submission" date="2022-11" db="EMBL/GenBank/DDBJ databases">
        <authorList>
            <person name="Petersen C."/>
        </authorList>
    </citation>
    <scope>NUCLEOTIDE SEQUENCE</scope>
    <source>
        <strain evidence="2">IBT 29864</strain>
    </source>
</reference>
<sequence length="166" mass="18962">MDPHDPPESQPRPQPEDETATPSTETDELDLPDDMLAEIDTVLQNTPAPPIDPINTPPGRRVALLRESQWTVRVPPWRELMLLTPLREPINNRIINIQEAFTLKSFLDSRIRKRHAMLAQAVGVKANPPCVERQKRKDAEEYEKMKQNGGGQVQQTFTSVWKLPKK</sequence>
<gene>
    <name evidence="2" type="ORF">N7496_012476</name>
</gene>